<feature type="transmembrane region" description="Helical" evidence="1">
    <location>
        <begin position="173"/>
        <end position="194"/>
    </location>
</feature>
<organism evidence="3">
    <name type="scientific">Candidatus Iainarchaeum sp</name>
    <dbReference type="NCBI Taxonomy" id="3101447"/>
    <lineage>
        <taxon>Archaea</taxon>
        <taxon>Candidatus Iainarchaeota</taxon>
        <taxon>Candidatus Iainarchaeia</taxon>
        <taxon>Candidatus Iainarchaeales</taxon>
        <taxon>Candidatus Iainarchaeaceae</taxon>
        <taxon>Candidatus Iainarchaeum</taxon>
    </lineage>
</organism>
<sequence>MTPVAPYSRYAEVDLLRGVAVAFMIIFHAAFDLVFFGGQQLDLDSGILWAIGRSAAVLFILLAGASMGLAWRRKHEGKKNPLLMRGIQILGMGIALTAFTWIFFHEYTIWFGVLHLIGLGVIIGIAALSRPRLTFIAGTIITGIGILLSFSAFSTLAPAIVPLVPVAFRTFDYFPLFPWMGIFLLGMSLGEHFFPSGRQRYRISINATHPLAQPLIWAGRNSLLLYFIHQPILVGAIMLLRIA</sequence>
<dbReference type="AlphaFoldDB" id="A0A7T9DK13"/>
<keyword evidence="1" id="KW-0472">Membrane</keyword>
<feature type="transmembrane region" description="Helical" evidence="1">
    <location>
        <begin position="135"/>
        <end position="161"/>
    </location>
</feature>
<dbReference type="EMBL" id="CP064981">
    <property type="protein sequence ID" value="QQR92774.1"/>
    <property type="molecule type" value="Genomic_DNA"/>
</dbReference>
<protein>
    <submittedName>
        <fullName evidence="3">DUF1624 domain-containing protein</fullName>
    </submittedName>
</protein>
<keyword evidence="1" id="KW-0812">Transmembrane</keyword>
<feature type="domain" description="Heparan-alpha-glucosaminide N-acetyltransferase catalytic" evidence="2">
    <location>
        <begin position="9"/>
        <end position="231"/>
    </location>
</feature>
<proteinExistence type="predicted"/>
<feature type="transmembrane region" description="Helical" evidence="1">
    <location>
        <begin position="15"/>
        <end position="35"/>
    </location>
</feature>
<gene>
    <name evidence="3" type="ORF">IPJ89_00830</name>
</gene>
<feature type="transmembrane region" description="Helical" evidence="1">
    <location>
        <begin position="109"/>
        <end position="128"/>
    </location>
</feature>
<evidence type="ECO:0000259" key="2">
    <source>
        <dbReference type="Pfam" id="PF07786"/>
    </source>
</evidence>
<evidence type="ECO:0000256" key="1">
    <source>
        <dbReference type="SAM" id="Phobius"/>
    </source>
</evidence>
<dbReference type="InterPro" id="IPR012429">
    <property type="entry name" value="HGSNAT_cat"/>
</dbReference>
<evidence type="ECO:0000313" key="3">
    <source>
        <dbReference type="EMBL" id="QQR92774.1"/>
    </source>
</evidence>
<dbReference type="Pfam" id="PF07786">
    <property type="entry name" value="HGSNAT_cat"/>
    <property type="match status" value="1"/>
</dbReference>
<dbReference type="Proteomes" id="UP000596004">
    <property type="component" value="Chromosome"/>
</dbReference>
<reference evidence="3" key="1">
    <citation type="submission" date="2020-11" db="EMBL/GenBank/DDBJ databases">
        <title>Connecting structure to function with the recovery of over 1000 high-quality activated sludge metagenome-assembled genomes encoding full-length rRNA genes using long-read sequencing.</title>
        <authorList>
            <person name="Singleton C.M."/>
            <person name="Petriglieri F."/>
            <person name="Kristensen J.M."/>
            <person name="Kirkegaard R.H."/>
            <person name="Michaelsen T.Y."/>
            <person name="Andersen M.H."/>
            <person name="Karst S.M."/>
            <person name="Dueholm M.S."/>
            <person name="Nielsen P.H."/>
            <person name="Albertsen M."/>
        </authorList>
    </citation>
    <scope>NUCLEOTIDE SEQUENCE</scope>
    <source>
        <strain evidence="3">Fred_18-Q3-R57-64_BAT3C.431</strain>
    </source>
</reference>
<feature type="transmembrane region" description="Helical" evidence="1">
    <location>
        <begin position="47"/>
        <end position="70"/>
    </location>
</feature>
<accession>A0A7T9DK13</accession>
<feature type="transmembrane region" description="Helical" evidence="1">
    <location>
        <begin position="82"/>
        <end position="103"/>
    </location>
</feature>
<feature type="transmembrane region" description="Helical" evidence="1">
    <location>
        <begin position="223"/>
        <end position="242"/>
    </location>
</feature>
<keyword evidence="1" id="KW-1133">Transmembrane helix</keyword>
<name>A0A7T9DK13_9ARCH</name>